<gene>
    <name evidence="2" type="ORF">MUN86_12570</name>
</gene>
<dbReference type="InterPro" id="IPR004919">
    <property type="entry name" value="GmrSD_N"/>
</dbReference>
<evidence type="ECO:0000313" key="2">
    <source>
        <dbReference type="EMBL" id="UOQ64425.1"/>
    </source>
</evidence>
<feature type="domain" description="GmrSD restriction endonucleases N-terminal" evidence="1">
    <location>
        <begin position="14"/>
        <end position="110"/>
    </location>
</feature>
<keyword evidence="3" id="KW-1185">Reference proteome</keyword>
<name>A0ABY4G0P9_9BACT</name>
<organism evidence="2 3">
    <name type="scientific">Hymenobacter volaticus</name>
    <dbReference type="NCBI Taxonomy" id="2932254"/>
    <lineage>
        <taxon>Bacteria</taxon>
        <taxon>Pseudomonadati</taxon>
        <taxon>Bacteroidota</taxon>
        <taxon>Cytophagia</taxon>
        <taxon>Cytophagales</taxon>
        <taxon>Hymenobacteraceae</taxon>
        <taxon>Hymenobacter</taxon>
    </lineage>
</organism>
<evidence type="ECO:0000259" key="1">
    <source>
        <dbReference type="Pfam" id="PF03235"/>
    </source>
</evidence>
<proteinExistence type="predicted"/>
<dbReference type="PANTHER" id="PTHR35149">
    <property type="entry name" value="SLL5132 PROTEIN"/>
    <property type="match status" value="1"/>
</dbReference>
<reference evidence="2" key="1">
    <citation type="submission" date="2022-04" db="EMBL/GenBank/DDBJ databases">
        <title>Hymenobacter sp. isolated from the air.</title>
        <authorList>
            <person name="Won M."/>
            <person name="Lee C.-M."/>
            <person name="Woen H.-Y."/>
            <person name="Kwon S.-W."/>
        </authorList>
    </citation>
    <scope>NUCLEOTIDE SEQUENCE</scope>
    <source>
        <strain evidence="2">5420S-77</strain>
    </source>
</reference>
<dbReference type="PANTHER" id="PTHR35149:SF2">
    <property type="entry name" value="DUF262 DOMAIN-CONTAINING PROTEIN"/>
    <property type="match status" value="1"/>
</dbReference>
<evidence type="ECO:0000313" key="3">
    <source>
        <dbReference type="Proteomes" id="UP000830401"/>
    </source>
</evidence>
<dbReference type="EMBL" id="CP095061">
    <property type="protein sequence ID" value="UOQ64425.1"/>
    <property type="molecule type" value="Genomic_DNA"/>
</dbReference>
<dbReference type="RefSeq" id="WP_245118238.1">
    <property type="nucleotide sequence ID" value="NZ_CP095061.1"/>
</dbReference>
<protein>
    <submittedName>
        <fullName evidence="2">DUF262 domain-containing protein</fullName>
    </submittedName>
</protein>
<sequence>MATRKIDGKAYSIGEILKRGVQYRVPTYQRDFAWTTDQIETLWDDIIRALNNEKKEYFLGAIVTSHTDDMKKRDIVDGQQRLTALSMIFSGIVNTWKNRGDGQRSQLVRTEYLGDVDIRTLAVTPKLTLNENNECRARPLEQSRHRFLISMTTCSSRWP</sequence>
<accession>A0ABY4G0P9</accession>
<dbReference type="Pfam" id="PF03235">
    <property type="entry name" value="GmrSD_N"/>
    <property type="match status" value="1"/>
</dbReference>
<dbReference type="Proteomes" id="UP000830401">
    <property type="component" value="Chromosome"/>
</dbReference>